<dbReference type="AlphaFoldDB" id="A0A3P6DIC5"/>
<reference evidence="2" key="1">
    <citation type="submission" date="2018-11" db="EMBL/GenBank/DDBJ databases">
        <authorList>
            <consortium name="Genoscope - CEA"/>
            <person name="William W."/>
        </authorList>
    </citation>
    <scope>NUCLEOTIDE SEQUENCE</scope>
</reference>
<gene>
    <name evidence="2" type="ORF">BOLC2T11374H</name>
</gene>
<feature type="region of interest" description="Disordered" evidence="1">
    <location>
        <begin position="61"/>
        <end position="83"/>
    </location>
</feature>
<sequence length="234" mass="25568">MSTRSNKGIWLLLVEPLDLERVIHKSKRPVDTFQAAIGSVEIQMPIDSAYPASIDTVHPTSIDTAHPTSIDTAHPTSVDTAHPTTVDTAHLTSVDTAHLTSTDTVQPPSTDTVQPPSTDTVHPPSTDTVHPPSTDTVYPPSTPLGAVIPDVIDVAETNSFDLNRECYDWGSVDPFRGLPHQDPRDLIKEHKELASASEQNEVSVDHIICKIFPYSLFGDAFSWFSQLQPRSLTC</sequence>
<dbReference type="EMBL" id="LR031874">
    <property type="protein sequence ID" value="VDD26128.1"/>
    <property type="molecule type" value="Genomic_DNA"/>
</dbReference>
<evidence type="ECO:0000313" key="2">
    <source>
        <dbReference type="EMBL" id="VDD26128.1"/>
    </source>
</evidence>
<evidence type="ECO:0008006" key="3">
    <source>
        <dbReference type="Google" id="ProtNLM"/>
    </source>
</evidence>
<organism evidence="2">
    <name type="scientific">Brassica oleracea</name>
    <name type="common">Wild cabbage</name>
    <dbReference type="NCBI Taxonomy" id="3712"/>
    <lineage>
        <taxon>Eukaryota</taxon>
        <taxon>Viridiplantae</taxon>
        <taxon>Streptophyta</taxon>
        <taxon>Embryophyta</taxon>
        <taxon>Tracheophyta</taxon>
        <taxon>Spermatophyta</taxon>
        <taxon>Magnoliopsida</taxon>
        <taxon>eudicotyledons</taxon>
        <taxon>Gunneridae</taxon>
        <taxon>Pentapetalae</taxon>
        <taxon>rosids</taxon>
        <taxon>malvids</taxon>
        <taxon>Brassicales</taxon>
        <taxon>Brassicaceae</taxon>
        <taxon>Brassiceae</taxon>
        <taxon>Brassica</taxon>
    </lineage>
</organism>
<feature type="region of interest" description="Disordered" evidence="1">
    <location>
        <begin position="99"/>
        <end position="134"/>
    </location>
</feature>
<proteinExistence type="predicted"/>
<accession>A0A3P6DIC5</accession>
<protein>
    <recommendedName>
        <fullName evidence="3">Retrotransposon gag domain-containing protein</fullName>
    </recommendedName>
</protein>
<evidence type="ECO:0000256" key="1">
    <source>
        <dbReference type="SAM" id="MobiDB-lite"/>
    </source>
</evidence>
<name>A0A3P6DIC5_BRAOL</name>